<comment type="caution">
    <text evidence="3">The sequence shown here is derived from an EMBL/GenBank/DDBJ whole genome shotgun (WGS) entry which is preliminary data.</text>
</comment>
<evidence type="ECO:0000313" key="3">
    <source>
        <dbReference type="EMBL" id="KAK5968752.1"/>
    </source>
</evidence>
<dbReference type="EMBL" id="WIXE01021043">
    <property type="protein sequence ID" value="KAK5968752.1"/>
    <property type="molecule type" value="Genomic_DNA"/>
</dbReference>
<evidence type="ECO:0000256" key="1">
    <source>
        <dbReference type="SAM" id="Coils"/>
    </source>
</evidence>
<reference evidence="3 4" key="1">
    <citation type="submission" date="2019-10" db="EMBL/GenBank/DDBJ databases">
        <title>Assembly and Annotation for the nematode Trichostrongylus colubriformis.</title>
        <authorList>
            <person name="Martin J."/>
        </authorList>
    </citation>
    <scope>NUCLEOTIDE SEQUENCE [LARGE SCALE GENOMIC DNA]</scope>
    <source>
        <strain evidence="3">G859</strain>
        <tissue evidence="3">Whole worm</tissue>
    </source>
</reference>
<protein>
    <submittedName>
        <fullName evidence="3">Uncharacterized protein</fullName>
    </submittedName>
</protein>
<dbReference type="Proteomes" id="UP001331761">
    <property type="component" value="Unassembled WGS sequence"/>
</dbReference>
<organism evidence="3 4">
    <name type="scientific">Trichostrongylus colubriformis</name>
    <name type="common">Black scour worm</name>
    <dbReference type="NCBI Taxonomy" id="6319"/>
    <lineage>
        <taxon>Eukaryota</taxon>
        <taxon>Metazoa</taxon>
        <taxon>Ecdysozoa</taxon>
        <taxon>Nematoda</taxon>
        <taxon>Chromadorea</taxon>
        <taxon>Rhabditida</taxon>
        <taxon>Rhabditina</taxon>
        <taxon>Rhabditomorpha</taxon>
        <taxon>Strongyloidea</taxon>
        <taxon>Trichostrongylidae</taxon>
        <taxon>Trichostrongylus</taxon>
    </lineage>
</organism>
<accession>A0AAN8EYT1</accession>
<feature type="compositionally biased region" description="Low complexity" evidence="2">
    <location>
        <begin position="26"/>
        <end position="52"/>
    </location>
</feature>
<dbReference type="AlphaFoldDB" id="A0AAN8EYT1"/>
<name>A0AAN8EYT1_TRICO</name>
<feature type="compositionally biased region" description="Polar residues" evidence="2">
    <location>
        <begin position="53"/>
        <end position="63"/>
    </location>
</feature>
<feature type="region of interest" description="Disordered" evidence="2">
    <location>
        <begin position="26"/>
        <end position="64"/>
    </location>
</feature>
<evidence type="ECO:0000256" key="2">
    <source>
        <dbReference type="SAM" id="MobiDB-lite"/>
    </source>
</evidence>
<feature type="coiled-coil region" evidence="1">
    <location>
        <begin position="199"/>
        <end position="226"/>
    </location>
</feature>
<keyword evidence="4" id="KW-1185">Reference proteome</keyword>
<feature type="compositionally biased region" description="Polar residues" evidence="2">
    <location>
        <begin position="238"/>
        <end position="254"/>
    </location>
</feature>
<keyword evidence="1" id="KW-0175">Coiled coil</keyword>
<feature type="region of interest" description="Disordered" evidence="2">
    <location>
        <begin position="228"/>
        <end position="254"/>
    </location>
</feature>
<evidence type="ECO:0000313" key="4">
    <source>
        <dbReference type="Proteomes" id="UP001331761"/>
    </source>
</evidence>
<sequence length="289" mass="31576">MLPPQPSTGVPIPVKFIPPGVPYTTGTYPGSTLPTVPESAQQYQQQQQQMQQNPSAYSSSSTLPHARTWSAGPGGIPAYTPIPPSTSLESHSMYYPIQQLVSSSASMPYGLSSPVLVSPYATLQLNIPPVDMNNPESAATLTRSLDQYNHQLIRSQLDQAQQSAQVAGCQVQLLRDQLTSETTARIEAQSRTHQLLNANRELLEQVQCLVQRLQQLETKITSEIQQSVQSPIGGGPHMSSTSLSRPPTHTSYQEQYDARVPAGAQLKQQNLPYQVSSLRISAVLQKQYA</sequence>
<proteinExistence type="predicted"/>
<gene>
    <name evidence="3" type="ORF">GCK32_016151</name>
</gene>